<protein>
    <submittedName>
        <fullName evidence="4">DEHA2B08514p</fullName>
    </submittedName>
</protein>
<dbReference type="InterPro" id="IPR001452">
    <property type="entry name" value="SH3_domain"/>
</dbReference>
<evidence type="ECO:0000256" key="2">
    <source>
        <dbReference type="PROSITE-ProRule" id="PRU00192"/>
    </source>
</evidence>
<reference evidence="4 5" key="1">
    <citation type="journal article" date="2004" name="Nature">
        <title>Genome evolution in yeasts.</title>
        <authorList>
            <consortium name="Genolevures"/>
            <person name="Dujon B."/>
            <person name="Sherman D."/>
            <person name="Fischer G."/>
            <person name="Durrens P."/>
            <person name="Casaregola S."/>
            <person name="Lafontaine I."/>
            <person name="de Montigny J."/>
            <person name="Marck C."/>
            <person name="Neuveglise C."/>
            <person name="Talla E."/>
            <person name="Goffard N."/>
            <person name="Frangeul L."/>
            <person name="Aigle M."/>
            <person name="Anthouard V."/>
            <person name="Babour A."/>
            <person name="Barbe V."/>
            <person name="Barnay S."/>
            <person name="Blanchin S."/>
            <person name="Beckerich J.M."/>
            <person name="Beyne E."/>
            <person name="Bleykasten C."/>
            <person name="Boisrame A."/>
            <person name="Boyer J."/>
            <person name="Cattolico L."/>
            <person name="Confanioleri F."/>
            <person name="de Daruvar A."/>
            <person name="Despons L."/>
            <person name="Fabre E."/>
            <person name="Fairhead C."/>
            <person name="Ferry-Dumazet H."/>
            <person name="Groppi A."/>
            <person name="Hantraye F."/>
            <person name="Hennequin C."/>
            <person name="Jauniaux N."/>
            <person name="Joyet P."/>
            <person name="Kachouri R."/>
            <person name="Kerrest A."/>
            <person name="Koszul R."/>
            <person name="Lemaire M."/>
            <person name="Lesur I."/>
            <person name="Ma L."/>
            <person name="Muller H."/>
            <person name="Nicaud J.M."/>
            <person name="Nikolski M."/>
            <person name="Oztas S."/>
            <person name="Ozier-Kalogeropoulos O."/>
            <person name="Pellenz S."/>
            <person name="Potier S."/>
            <person name="Richard G.F."/>
            <person name="Straub M.L."/>
            <person name="Suleau A."/>
            <person name="Swennene D."/>
            <person name="Tekaia F."/>
            <person name="Wesolowski-Louvel M."/>
            <person name="Westhof E."/>
            <person name="Wirth B."/>
            <person name="Zeniou-Meyer M."/>
            <person name="Zivanovic I."/>
            <person name="Bolotin-Fukuhara M."/>
            <person name="Thierry A."/>
            <person name="Bouchier C."/>
            <person name="Caudron B."/>
            <person name="Scarpelli C."/>
            <person name="Gaillardin C."/>
            <person name="Weissenbach J."/>
            <person name="Wincker P."/>
            <person name="Souciet J.L."/>
        </authorList>
    </citation>
    <scope>NUCLEOTIDE SEQUENCE [LARGE SCALE GENOMIC DNA]</scope>
    <source>
        <strain evidence="5">ATCC 36239 / CBS 767 / BCRC 21394 / JCM 1990 / NBRC 0083 / IGC 2968</strain>
    </source>
</reference>
<dbReference type="PANTHER" id="PTHR47174:SF1">
    <property type="entry name" value="REDUCED VIABILITY UPON STARVATION PROTEIN 167"/>
    <property type="match status" value="1"/>
</dbReference>
<dbReference type="InterPro" id="IPR046982">
    <property type="entry name" value="BIN3/RVS161-like"/>
</dbReference>
<dbReference type="PANTHER" id="PTHR47174">
    <property type="entry name" value="BRIDGING INTEGRATOR 3"/>
    <property type="match status" value="1"/>
</dbReference>
<dbReference type="EMBL" id="CR382134">
    <property type="protein sequence ID" value="CAG85330.2"/>
    <property type="molecule type" value="Genomic_DNA"/>
</dbReference>
<name>Q6BWU3_DEBHA</name>
<dbReference type="InParanoid" id="Q6BWU3"/>
<keyword evidence="5" id="KW-1185">Reference proteome</keyword>
<dbReference type="AlphaFoldDB" id="Q6BWU3"/>
<feature type="domain" description="SH3" evidence="3">
    <location>
        <begin position="370"/>
        <end position="426"/>
    </location>
</feature>
<dbReference type="Pfam" id="PF07653">
    <property type="entry name" value="SH3_2"/>
    <property type="match status" value="1"/>
</dbReference>
<dbReference type="HOGENOM" id="CLU_025518_0_0_1"/>
<dbReference type="GO" id="GO:0030479">
    <property type="term" value="C:actin cortical patch"/>
    <property type="evidence" value="ECO:0007669"/>
    <property type="project" value="TreeGrafter"/>
</dbReference>
<dbReference type="OMA" id="LRNDTDW"/>
<evidence type="ECO:0000259" key="3">
    <source>
        <dbReference type="PROSITE" id="PS50002"/>
    </source>
</evidence>
<dbReference type="SMART" id="SM00326">
    <property type="entry name" value="SH3"/>
    <property type="match status" value="1"/>
</dbReference>
<organism evidence="4 5">
    <name type="scientific">Debaryomyces hansenii (strain ATCC 36239 / CBS 767 / BCRC 21394 / JCM 1990 / NBRC 0083 / IGC 2968)</name>
    <name type="common">Yeast</name>
    <name type="synonym">Torulaspora hansenii</name>
    <dbReference type="NCBI Taxonomy" id="284592"/>
    <lineage>
        <taxon>Eukaryota</taxon>
        <taxon>Fungi</taxon>
        <taxon>Dikarya</taxon>
        <taxon>Ascomycota</taxon>
        <taxon>Saccharomycotina</taxon>
        <taxon>Pichiomycetes</taxon>
        <taxon>Debaryomycetaceae</taxon>
        <taxon>Debaryomyces</taxon>
    </lineage>
</organism>
<dbReference type="CDD" id="cd00174">
    <property type="entry name" value="SH3"/>
    <property type="match status" value="1"/>
</dbReference>
<accession>Q6BWU3</accession>
<gene>
    <name evidence="4" type="ordered locus">DEHA2B08514g</name>
</gene>
<keyword evidence="1 2" id="KW-0728">SH3 domain</keyword>
<dbReference type="STRING" id="284592.Q6BWU3"/>
<evidence type="ECO:0000313" key="4">
    <source>
        <dbReference type="EMBL" id="CAG85330.2"/>
    </source>
</evidence>
<dbReference type="GO" id="GO:0006897">
    <property type="term" value="P:endocytosis"/>
    <property type="evidence" value="ECO:0007669"/>
    <property type="project" value="InterPro"/>
</dbReference>
<dbReference type="eggNOG" id="KOG3771">
    <property type="taxonomic scope" value="Eukaryota"/>
</dbReference>
<sequence length="426" mass="49403">MEQTNMKVSSQVLNMNQISSLVSKQLKVADKKFKTSTKEHFDWSNIKRTPQLLRRKANLESYTVDEGFDELESNLLYIEKKLNCLIKYTSGYCSGILKVLTHSKNIGLFLQQLFDPYNTLPDSIKTKLEANRNFDSQNESIFSSASRQCIFREEYEIWSNCASYVECTKTIEPSIKNEIEILGAMVEVRVSEMLSLISFIKKHIRNRNYALMDYDKTYNAHESLALRHKTDELSIKQSQQMHNLERKLEGNKVIYTDLNGLLKKELPFFFKLVDSILQPIQLRTYYVQLLVSYQININLLSIQDIFHIDLEELKRDTNGIIEQFNSKNKVASDLLNSLSIINFRENFFGELTGSPPLFKPERTLINNYDSDYKYCQAIFSFRGQQEGDLSFKAGAIIKIFDKSGGWWRGSIDDEVGLFPGNYVKML</sequence>
<dbReference type="InterPro" id="IPR027267">
    <property type="entry name" value="AH/BAR_dom_sf"/>
</dbReference>
<dbReference type="PROSITE" id="PS50002">
    <property type="entry name" value="SH3"/>
    <property type="match status" value="1"/>
</dbReference>
<evidence type="ECO:0000256" key="1">
    <source>
        <dbReference type="ARBA" id="ARBA00022443"/>
    </source>
</evidence>
<dbReference type="CDD" id="cd07599">
    <property type="entry name" value="BAR_Rvs167p"/>
    <property type="match status" value="1"/>
</dbReference>
<dbReference type="GO" id="GO:0097320">
    <property type="term" value="P:plasma membrane tubulation"/>
    <property type="evidence" value="ECO:0007669"/>
    <property type="project" value="TreeGrafter"/>
</dbReference>
<dbReference type="RefSeq" id="XP_457326.2">
    <property type="nucleotide sequence ID" value="XM_457326.1"/>
</dbReference>
<dbReference type="KEGG" id="dha:DEHA2B08514g"/>
<dbReference type="Gene3D" id="2.30.30.40">
    <property type="entry name" value="SH3 Domains"/>
    <property type="match status" value="1"/>
</dbReference>
<dbReference type="GO" id="GO:0031097">
    <property type="term" value="C:medial cortex"/>
    <property type="evidence" value="ECO:0007669"/>
    <property type="project" value="TreeGrafter"/>
</dbReference>
<dbReference type="InterPro" id="IPR004148">
    <property type="entry name" value="BAR_dom"/>
</dbReference>
<proteinExistence type="predicted"/>
<dbReference type="GO" id="GO:0043332">
    <property type="term" value="C:mating projection tip"/>
    <property type="evidence" value="ECO:0007669"/>
    <property type="project" value="TreeGrafter"/>
</dbReference>
<dbReference type="Pfam" id="PF03114">
    <property type="entry name" value="BAR"/>
    <property type="match status" value="1"/>
</dbReference>
<evidence type="ECO:0000313" key="5">
    <source>
        <dbReference type="Proteomes" id="UP000000599"/>
    </source>
</evidence>
<dbReference type="PRINTS" id="PR00452">
    <property type="entry name" value="SH3DOMAIN"/>
</dbReference>
<dbReference type="Proteomes" id="UP000000599">
    <property type="component" value="Chromosome B"/>
</dbReference>
<dbReference type="OrthoDB" id="10255128at2759"/>
<dbReference type="GO" id="GO:0008289">
    <property type="term" value="F:lipid binding"/>
    <property type="evidence" value="ECO:0007669"/>
    <property type="project" value="TreeGrafter"/>
</dbReference>
<dbReference type="VEuPathDB" id="FungiDB:DEHA2B08514g"/>
<dbReference type="GO" id="GO:0051666">
    <property type="term" value="P:actin cortical patch localization"/>
    <property type="evidence" value="ECO:0007669"/>
    <property type="project" value="InterPro"/>
</dbReference>
<dbReference type="GeneID" id="2913697"/>
<dbReference type="InterPro" id="IPR036028">
    <property type="entry name" value="SH3-like_dom_sf"/>
</dbReference>
<dbReference type="Gene3D" id="1.20.1270.60">
    <property type="entry name" value="Arfaptin homology (AH) domain/BAR domain"/>
    <property type="match status" value="1"/>
</dbReference>
<dbReference type="GO" id="GO:1990528">
    <property type="term" value="C:Rvs161p-Rvs167p complex"/>
    <property type="evidence" value="ECO:0007669"/>
    <property type="project" value="TreeGrafter"/>
</dbReference>
<dbReference type="SUPFAM" id="SSF50044">
    <property type="entry name" value="SH3-domain"/>
    <property type="match status" value="1"/>
</dbReference>
<dbReference type="SUPFAM" id="SSF103657">
    <property type="entry name" value="BAR/IMD domain-like"/>
    <property type="match status" value="1"/>
</dbReference>
<dbReference type="eggNOG" id="KOG1029">
    <property type="taxonomic scope" value="Eukaryota"/>
</dbReference>